<sequence length="68" mass="7545">MSRLKGERMALLGESASTWWLGGIVVGSLLIRLLALVVALRGTEPAEWPAIIRALGELFRFGPRRKTR</sequence>
<keyword evidence="1" id="KW-0472">Membrane</keyword>
<dbReference type="AlphaFoldDB" id="A0A1I5CX32"/>
<evidence type="ECO:0000313" key="3">
    <source>
        <dbReference type="Proteomes" id="UP000199137"/>
    </source>
</evidence>
<name>A0A1I5CX32_9PSEU</name>
<dbReference type="STRING" id="112413.SAMN05421854_1015"/>
<keyword evidence="1" id="KW-1133">Transmembrane helix</keyword>
<dbReference type="EMBL" id="FOWC01000001">
    <property type="protein sequence ID" value="SFN91181.1"/>
    <property type="molecule type" value="Genomic_DNA"/>
</dbReference>
<evidence type="ECO:0000256" key="1">
    <source>
        <dbReference type="SAM" id="Phobius"/>
    </source>
</evidence>
<evidence type="ECO:0008006" key="4">
    <source>
        <dbReference type="Google" id="ProtNLM"/>
    </source>
</evidence>
<keyword evidence="1" id="KW-0812">Transmembrane</keyword>
<dbReference type="Proteomes" id="UP000199137">
    <property type="component" value="Unassembled WGS sequence"/>
</dbReference>
<organism evidence="2 3">
    <name type="scientific">Amycolatopsis rubida</name>
    <dbReference type="NCBI Taxonomy" id="112413"/>
    <lineage>
        <taxon>Bacteria</taxon>
        <taxon>Bacillati</taxon>
        <taxon>Actinomycetota</taxon>
        <taxon>Actinomycetes</taxon>
        <taxon>Pseudonocardiales</taxon>
        <taxon>Pseudonocardiaceae</taxon>
        <taxon>Amycolatopsis</taxon>
    </lineage>
</organism>
<gene>
    <name evidence="2" type="ORF">SAMN05421854_1015</name>
</gene>
<protein>
    <recommendedName>
        <fullName evidence="4">DUF418 domain-containing protein</fullName>
    </recommendedName>
</protein>
<proteinExistence type="predicted"/>
<feature type="transmembrane region" description="Helical" evidence="1">
    <location>
        <begin position="20"/>
        <end position="40"/>
    </location>
</feature>
<accession>A0A1I5CX32</accession>
<evidence type="ECO:0000313" key="2">
    <source>
        <dbReference type="EMBL" id="SFN91181.1"/>
    </source>
</evidence>
<reference evidence="2 3" key="1">
    <citation type="submission" date="2016-10" db="EMBL/GenBank/DDBJ databases">
        <authorList>
            <person name="de Groot N.N."/>
        </authorList>
    </citation>
    <scope>NUCLEOTIDE SEQUENCE [LARGE SCALE GENOMIC DNA]</scope>
    <source>
        <strain evidence="2 3">DSM 44637</strain>
    </source>
</reference>